<keyword evidence="4" id="KW-1185">Reference proteome</keyword>
<dbReference type="EMBL" id="ML996084">
    <property type="protein sequence ID" value="KAF2153663.1"/>
    <property type="molecule type" value="Genomic_DNA"/>
</dbReference>
<organism evidence="3 4">
    <name type="scientific">Myriangium duriaei CBS 260.36</name>
    <dbReference type="NCBI Taxonomy" id="1168546"/>
    <lineage>
        <taxon>Eukaryota</taxon>
        <taxon>Fungi</taxon>
        <taxon>Dikarya</taxon>
        <taxon>Ascomycota</taxon>
        <taxon>Pezizomycotina</taxon>
        <taxon>Dothideomycetes</taxon>
        <taxon>Dothideomycetidae</taxon>
        <taxon>Myriangiales</taxon>
        <taxon>Myriangiaceae</taxon>
        <taxon>Myriangium</taxon>
    </lineage>
</organism>
<sequence>MDSTPTPLVAHNITSSTSPFNLSNQLSDFYAKSGHLAIYSLFSASTAPAATYLKSDPTNIYNASRRTRLVLSALYFVAKLCYQYEKHLDGIVDLWSTGQGSWTWGLAWAWSETALKPVAAVVYSLWVGVAVPDLLGAVLLWRNRGGTITPETRMTVASILLFFLCAAVAFHVGSVAAIELIFTPVELLLGERITVAEVRGKMVEAVLASVSMAVAWVLFKQDGVVEFVEPIWGTWRSIWSPSPSDEKDVMGKDKVTQDIKHDGGPEVRLA</sequence>
<dbReference type="Proteomes" id="UP000799439">
    <property type="component" value="Unassembled WGS sequence"/>
</dbReference>
<keyword evidence="2" id="KW-0472">Membrane</keyword>
<gene>
    <name evidence="3" type="ORF">K461DRAFT_276705</name>
</gene>
<evidence type="ECO:0000256" key="1">
    <source>
        <dbReference type="SAM" id="MobiDB-lite"/>
    </source>
</evidence>
<evidence type="ECO:0000313" key="3">
    <source>
        <dbReference type="EMBL" id="KAF2153663.1"/>
    </source>
</evidence>
<evidence type="ECO:0000313" key="4">
    <source>
        <dbReference type="Proteomes" id="UP000799439"/>
    </source>
</evidence>
<reference evidence="3" key="1">
    <citation type="journal article" date="2020" name="Stud. Mycol.">
        <title>101 Dothideomycetes genomes: a test case for predicting lifestyles and emergence of pathogens.</title>
        <authorList>
            <person name="Haridas S."/>
            <person name="Albert R."/>
            <person name="Binder M."/>
            <person name="Bloem J."/>
            <person name="Labutti K."/>
            <person name="Salamov A."/>
            <person name="Andreopoulos B."/>
            <person name="Baker S."/>
            <person name="Barry K."/>
            <person name="Bills G."/>
            <person name="Bluhm B."/>
            <person name="Cannon C."/>
            <person name="Castanera R."/>
            <person name="Culley D."/>
            <person name="Daum C."/>
            <person name="Ezra D."/>
            <person name="Gonzalez J."/>
            <person name="Henrissat B."/>
            <person name="Kuo A."/>
            <person name="Liang C."/>
            <person name="Lipzen A."/>
            <person name="Lutzoni F."/>
            <person name="Magnuson J."/>
            <person name="Mondo S."/>
            <person name="Nolan M."/>
            <person name="Ohm R."/>
            <person name="Pangilinan J."/>
            <person name="Park H.-J."/>
            <person name="Ramirez L."/>
            <person name="Alfaro M."/>
            <person name="Sun H."/>
            <person name="Tritt A."/>
            <person name="Yoshinaga Y."/>
            <person name="Zwiers L.-H."/>
            <person name="Turgeon B."/>
            <person name="Goodwin S."/>
            <person name="Spatafora J."/>
            <person name="Crous P."/>
            <person name="Grigoriev I."/>
        </authorList>
    </citation>
    <scope>NUCLEOTIDE SEQUENCE</scope>
    <source>
        <strain evidence="3">CBS 260.36</strain>
    </source>
</reference>
<evidence type="ECO:0000256" key="2">
    <source>
        <dbReference type="SAM" id="Phobius"/>
    </source>
</evidence>
<feature type="compositionally biased region" description="Basic and acidic residues" evidence="1">
    <location>
        <begin position="244"/>
        <end position="270"/>
    </location>
</feature>
<feature type="transmembrane region" description="Helical" evidence="2">
    <location>
        <begin position="120"/>
        <end position="142"/>
    </location>
</feature>
<keyword evidence="2" id="KW-1133">Transmembrane helix</keyword>
<protein>
    <submittedName>
        <fullName evidence="3">Uncharacterized protein</fullName>
    </submittedName>
</protein>
<feature type="transmembrane region" description="Helical" evidence="2">
    <location>
        <begin position="154"/>
        <end position="182"/>
    </location>
</feature>
<proteinExistence type="predicted"/>
<name>A0A9P4J762_9PEZI</name>
<feature type="region of interest" description="Disordered" evidence="1">
    <location>
        <begin position="242"/>
        <end position="270"/>
    </location>
</feature>
<keyword evidence="2" id="KW-0812">Transmembrane</keyword>
<accession>A0A9P4J762</accession>
<dbReference type="AlphaFoldDB" id="A0A9P4J762"/>
<comment type="caution">
    <text evidence="3">The sequence shown here is derived from an EMBL/GenBank/DDBJ whole genome shotgun (WGS) entry which is preliminary data.</text>
</comment>